<protein>
    <recommendedName>
        <fullName evidence="3">Nucleic acid-binding protein, contains PIN domain</fullName>
    </recommendedName>
</protein>
<evidence type="ECO:0008006" key="3">
    <source>
        <dbReference type="Google" id="ProtNLM"/>
    </source>
</evidence>
<gene>
    <name evidence="1" type="ORF">Cylst_2176</name>
</gene>
<accession>K9WY18</accession>
<dbReference type="InterPro" id="IPR029060">
    <property type="entry name" value="PIN-like_dom_sf"/>
</dbReference>
<evidence type="ECO:0000313" key="2">
    <source>
        <dbReference type="Proteomes" id="UP000010475"/>
    </source>
</evidence>
<dbReference type="STRING" id="56107.Cylst_2176"/>
<dbReference type="SUPFAM" id="SSF88723">
    <property type="entry name" value="PIN domain-like"/>
    <property type="match status" value="1"/>
</dbReference>
<keyword evidence="2" id="KW-1185">Reference proteome</keyword>
<dbReference type="EMBL" id="CP003642">
    <property type="protein sequence ID" value="AFZ24412.1"/>
    <property type="molecule type" value="Genomic_DNA"/>
</dbReference>
<sequence>MNSAIVVLDTNILSILVERPKSSQVLDCISWVKKLVANNIAVVVPEIADYESRRKLLCVNKDPIKETTRLEKLQRLDSLGKQGLMYLPINTEAMLKAASLWAWAKNTNQSTEDGVLQRFMKNSAISHETLAQREF</sequence>
<dbReference type="Proteomes" id="UP000010475">
    <property type="component" value="Chromosome"/>
</dbReference>
<dbReference type="Gene3D" id="3.40.50.1010">
    <property type="entry name" value="5'-nuclease"/>
    <property type="match status" value="1"/>
</dbReference>
<dbReference type="HOGENOM" id="CLU_1882301_0_0_3"/>
<dbReference type="AlphaFoldDB" id="K9WY18"/>
<dbReference type="KEGG" id="csg:Cylst_2176"/>
<organism evidence="1 2">
    <name type="scientific">Cylindrospermum stagnale PCC 7417</name>
    <dbReference type="NCBI Taxonomy" id="56107"/>
    <lineage>
        <taxon>Bacteria</taxon>
        <taxon>Bacillati</taxon>
        <taxon>Cyanobacteriota</taxon>
        <taxon>Cyanophyceae</taxon>
        <taxon>Nostocales</taxon>
        <taxon>Nostocaceae</taxon>
        <taxon>Cylindrospermum</taxon>
    </lineage>
</organism>
<dbReference type="OrthoDB" id="461957at2"/>
<evidence type="ECO:0000313" key="1">
    <source>
        <dbReference type="EMBL" id="AFZ24412.1"/>
    </source>
</evidence>
<proteinExistence type="predicted"/>
<reference evidence="1 2" key="1">
    <citation type="submission" date="2012-06" db="EMBL/GenBank/DDBJ databases">
        <title>Finished chromosome of genome of Cylindrospermum stagnale PCC 7417.</title>
        <authorList>
            <consortium name="US DOE Joint Genome Institute"/>
            <person name="Gugger M."/>
            <person name="Coursin T."/>
            <person name="Rippka R."/>
            <person name="Tandeau De Marsac N."/>
            <person name="Huntemann M."/>
            <person name="Wei C.-L."/>
            <person name="Han J."/>
            <person name="Detter J.C."/>
            <person name="Han C."/>
            <person name="Tapia R."/>
            <person name="Chen A."/>
            <person name="Kyrpides N."/>
            <person name="Mavromatis K."/>
            <person name="Markowitz V."/>
            <person name="Szeto E."/>
            <person name="Ivanova N."/>
            <person name="Pagani I."/>
            <person name="Pati A."/>
            <person name="Goodwin L."/>
            <person name="Nordberg H.P."/>
            <person name="Cantor M.N."/>
            <person name="Hua S.X."/>
            <person name="Woyke T."/>
            <person name="Kerfeld C.A."/>
        </authorList>
    </citation>
    <scope>NUCLEOTIDE SEQUENCE [LARGE SCALE GENOMIC DNA]</scope>
    <source>
        <strain evidence="1 2">PCC 7417</strain>
    </source>
</reference>
<dbReference type="RefSeq" id="WP_015207666.1">
    <property type="nucleotide sequence ID" value="NC_019757.1"/>
</dbReference>
<dbReference type="eggNOG" id="COG1487">
    <property type="taxonomic scope" value="Bacteria"/>
</dbReference>
<name>K9WY18_9NOST</name>